<dbReference type="Proteomes" id="UP000311382">
    <property type="component" value="Unassembled WGS sequence"/>
</dbReference>
<name>A0A5C5FYD7_9BASI</name>
<dbReference type="Gene3D" id="3.40.605.10">
    <property type="entry name" value="Aldehyde Dehydrogenase, Chain A, domain 1"/>
    <property type="match status" value="1"/>
</dbReference>
<feature type="domain" description="Aldehyde dehydrogenase" evidence="5">
    <location>
        <begin position="68"/>
        <end position="532"/>
    </location>
</feature>
<evidence type="ECO:0000313" key="6">
    <source>
        <dbReference type="EMBL" id="TNY21893.1"/>
    </source>
</evidence>
<evidence type="ECO:0000256" key="3">
    <source>
        <dbReference type="PROSITE-ProRule" id="PRU10007"/>
    </source>
</evidence>
<dbReference type="FunFam" id="3.40.605.10:FF:000050">
    <property type="entry name" value="Aldehyde dehydrogenase, mitochondrial"/>
    <property type="match status" value="1"/>
</dbReference>
<dbReference type="Gene3D" id="3.40.309.10">
    <property type="entry name" value="Aldehyde Dehydrogenase, Chain A, domain 2"/>
    <property type="match status" value="1"/>
</dbReference>
<protein>
    <submittedName>
        <fullName evidence="6">Putative aldehyde dehydrogenase</fullName>
    </submittedName>
</protein>
<dbReference type="FunFam" id="3.40.309.10:FF:000012">
    <property type="entry name" value="Betaine aldehyde dehydrogenase"/>
    <property type="match status" value="1"/>
</dbReference>
<feature type="active site" evidence="3">
    <location>
        <position position="307"/>
    </location>
</feature>
<evidence type="ECO:0000256" key="2">
    <source>
        <dbReference type="ARBA" id="ARBA00023002"/>
    </source>
</evidence>
<dbReference type="CDD" id="cd07091">
    <property type="entry name" value="ALDH_F1-2_Ald2-like"/>
    <property type="match status" value="1"/>
</dbReference>
<keyword evidence="2 4" id="KW-0560">Oxidoreductase</keyword>
<reference evidence="6 7" key="1">
    <citation type="submission" date="2019-03" db="EMBL/GenBank/DDBJ databases">
        <title>Rhodosporidium diobovatum UCD-FST 08-225 genome sequencing, assembly, and annotation.</title>
        <authorList>
            <person name="Fakankun I.U."/>
            <person name="Fristensky B."/>
            <person name="Levin D.B."/>
        </authorList>
    </citation>
    <scope>NUCLEOTIDE SEQUENCE [LARGE SCALE GENOMIC DNA]</scope>
    <source>
        <strain evidence="6 7">UCD-FST 08-225</strain>
    </source>
</reference>
<dbReference type="EMBL" id="SOZI01000035">
    <property type="protein sequence ID" value="TNY21893.1"/>
    <property type="molecule type" value="Genomic_DNA"/>
</dbReference>
<dbReference type="STRING" id="5288.A0A5C5FYD7"/>
<dbReference type="PROSITE" id="PS00687">
    <property type="entry name" value="ALDEHYDE_DEHYDR_GLU"/>
    <property type="match status" value="1"/>
</dbReference>
<gene>
    <name evidence="6" type="ORF">DMC30DRAFT_375163</name>
</gene>
<evidence type="ECO:0000313" key="7">
    <source>
        <dbReference type="Proteomes" id="UP000311382"/>
    </source>
</evidence>
<organism evidence="6 7">
    <name type="scientific">Rhodotorula diobovata</name>
    <dbReference type="NCBI Taxonomy" id="5288"/>
    <lineage>
        <taxon>Eukaryota</taxon>
        <taxon>Fungi</taxon>
        <taxon>Dikarya</taxon>
        <taxon>Basidiomycota</taxon>
        <taxon>Pucciniomycotina</taxon>
        <taxon>Microbotryomycetes</taxon>
        <taxon>Sporidiobolales</taxon>
        <taxon>Sporidiobolaceae</taxon>
        <taxon>Rhodotorula</taxon>
    </lineage>
</organism>
<accession>A0A5C5FYD7</accession>
<evidence type="ECO:0000256" key="1">
    <source>
        <dbReference type="ARBA" id="ARBA00009986"/>
    </source>
</evidence>
<dbReference type="InterPro" id="IPR016161">
    <property type="entry name" value="Ald_DH/histidinol_DH"/>
</dbReference>
<dbReference type="InterPro" id="IPR029510">
    <property type="entry name" value="Ald_DH_CS_GLU"/>
</dbReference>
<dbReference type="InterPro" id="IPR016163">
    <property type="entry name" value="Ald_DH_C"/>
</dbReference>
<dbReference type="InterPro" id="IPR016162">
    <property type="entry name" value="Ald_DH_N"/>
</dbReference>
<comment type="caution">
    <text evidence="6">The sequence shown here is derived from an EMBL/GenBank/DDBJ whole genome shotgun (WGS) entry which is preliminary data.</text>
</comment>
<evidence type="ECO:0000256" key="4">
    <source>
        <dbReference type="RuleBase" id="RU003345"/>
    </source>
</evidence>
<comment type="similarity">
    <text evidence="1 4">Belongs to the aldehyde dehydrogenase family.</text>
</comment>
<dbReference type="PANTHER" id="PTHR11699">
    <property type="entry name" value="ALDEHYDE DEHYDROGENASE-RELATED"/>
    <property type="match status" value="1"/>
</dbReference>
<keyword evidence="7" id="KW-1185">Reference proteome</keyword>
<proteinExistence type="inferred from homology"/>
<dbReference type="PROSITE" id="PS00070">
    <property type="entry name" value="ALDEHYDE_DEHYDR_CYS"/>
    <property type="match status" value="1"/>
</dbReference>
<dbReference type="AlphaFoldDB" id="A0A5C5FYD7"/>
<dbReference type="Pfam" id="PF00171">
    <property type="entry name" value="Aldedh"/>
    <property type="match status" value="1"/>
</dbReference>
<sequence length="544" mass="58147">MLSAAARALLHRPATRTAPQLLFSRRTPFTPHQLPSPRFLSTMPTSAMIHLNGKDVSVPTGLFLDNEWRDAADSSTFEVLNPSNGQPIATVAHAKQADVDAAVVSSRKAFRTTWGTNAAPEERARLLNKLADLMERDVQFLAELESLNGGKGVRIARDMDLADSIACLRYYAGWAGKVAGETIETSSTKLAYTLLEPIGVCGQIIPWNYPIMMWAWKVAPALAAGCTIVMKPSELTPLTALALCNLIVEAGYPAGVVNVVPGLGTTAGAAIASHPRIDKVAFTGSVATGRRIMEAAAKSNLKKVTLELGGKSPSLVFPSADLEEAANWSALGIFYNSGQDCTAGSRVFVHEDVHDAFVEKFAEKARACAIGNPLDESTSFGPLISAPQRDKVLGYISAGIEQGAELVTGGKKWQEENGGFYIEPTILTGCKPGMKVVEEEIFGPVCSIIKFSSEEEAIEMANDSIYGLAAGCFTSDAKQAMRVSKALSAGTVWVNNYGLLSNAVPFGGMRQSGIGRELGRQGIYEYCSSKSVLHNIGEELSWPL</sequence>
<dbReference type="InterPro" id="IPR016160">
    <property type="entry name" value="Ald_DH_CS_CYS"/>
</dbReference>
<dbReference type="SUPFAM" id="SSF53720">
    <property type="entry name" value="ALDH-like"/>
    <property type="match status" value="1"/>
</dbReference>
<dbReference type="GO" id="GO:0016620">
    <property type="term" value="F:oxidoreductase activity, acting on the aldehyde or oxo group of donors, NAD or NADP as acceptor"/>
    <property type="evidence" value="ECO:0007669"/>
    <property type="project" value="InterPro"/>
</dbReference>
<evidence type="ECO:0000259" key="5">
    <source>
        <dbReference type="Pfam" id="PF00171"/>
    </source>
</evidence>
<dbReference type="InterPro" id="IPR015590">
    <property type="entry name" value="Aldehyde_DH_dom"/>
</dbReference>
<dbReference type="OrthoDB" id="310895at2759"/>